<dbReference type="InterPro" id="IPR036259">
    <property type="entry name" value="MFS_trans_sf"/>
</dbReference>
<accession>A0A814JSI2</accession>
<feature type="transmembrane region" description="Helical" evidence="4">
    <location>
        <begin position="110"/>
        <end position="131"/>
    </location>
</feature>
<dbReference type="SUPFAM" id="SSF103473">
    <property type="entry name" value="MFS general substrate transporter"/>
    <property type="match status" value="1"/>
</dbReference>
<keyword evidence="3 4" id="KW-0472">Membrane</keyword>
<feature type="transmembrane region" description="Helical" evidence="4">
    <location>
        <begin position="73"/>
        <end position="98"/>
    </location>
</feature>
<dbReference type="EMBL" id="CAJNOL010000756">
    <property type="protein sequence ID" value="CAF1189250.1"/>
    <property type="molecule type" value="Genomic_DNA"/>
</dbReference>
<dbReference type="Proteomes" id="UP000663854">
    <property type="component" value="Unassembled WGS sequence"/>
</dbReference>
<feature type="transmembrane region" description="Helical" evidence="4">
    <location>
        <begin position="283"/>
        <end position="308"/>
    </location>
</feature>
<evidence type="ECO:0000313" key="5">
    <source>
        <dbReference type="EMBL" id="CAF1039744.1"/>
    </source>
</evidence>
<evidence type="ECO:0000313" key="6">
    <source>
        <dbReference type="EMBL" id="CAF1189250.1"/>
    </source>
</evidence>
<reference evidence="5" key="1">
    <citation type="submission" date="2021-02" db="EMBL/GenBank/DDBJ databases">
        <authorList>
            <person name="Nowell W R."/>
        </authorList>
    </citation>
    <scope>NUCLEOTIDE SEQUENCE</scope>
</reference>
<keyword evidence="8" id="KW-1185">Reference proteome</keyword>
<protein>
    <submittedName>
        <fullName evidence="5">Uncharacterized protein</fullName>
    </submittedName>
</protein>
<sequence>MNEKETRTNDDGHIENGLNYYLKQKWKLFVTLFGLFGFMTMSIQVKTNLAKLSWIIAAKNFGSTALTPYLKSLWALCIALLFQGISYGLIDLVSNILITNVWSSRSTEPLNCIYFGYPVGALLSIIIVRSFRQNDPFIDRNYIKYSNSTIIIKENYFQLELVGTYIITLIFCLISSIGFALVAHKQNQYKKKEKLEKLITSQSSIKEEINIQSKSKKLKFWKLCSPTTCGQGYFAYGSILISLILLFNFFCAGIEKGFTEFFISFVEQEQINPNKKDSAYSMIFYWLPMLIGRIFSAFLTILFIWYFGLNRISLFLLVTANGLSISPISATLIALFLQRFHSKRENKHQTNEAIHQEDNTLETFLRHDQYD</sequence>
<dbReference type="Proteomes" id="UP000663870">
    <property type="component" value="Unassembled WGS sequence"/>
</dbReference>
<keyword evidence="2 4" id="KW-1133">Transmembrane helix</keyword>
<keyword evidence="1 4" id="KW-0812">Transmembrane</keyword>
<gene>
    <name evidence="6" type="ORF">JXQ802_LOCUS23781</name>
    <name evidence="5" type="ORF">PYM288_LOCUS16578</name>
</gene>
<evidence type="ECO:0000256" key="4">
    <source>
        <dbReference type="SAM" id="Phobius"/>
    </source>
</evidence>
<organism evidence="5 7">
    <name type="scientific">Rotaria sordida</name>
    <dbReference type="NCBI Taxonomy" id="392033"/>
    <lineage>
        <taxon>Eukaryota</taxon>
        <taxon>Metazoa</taxon>
        <taxon>Spiralia</taxon>
        <taxon>Gnathifera</taxon>
        <taxon>Rotifera</taxon>
        <taxon>Eurotatoria</taxon>
        <taxon>Bdelloidea</taxon>
        <taxon>Philodinida</taxon>
        <taxon>Philodinidae</taxon>
        <taxon>Rotaria</taxon>
    </lineage>
</organism>
<evidence type="ECO:0000256" key="3">
    <source>
        <dbReference type="ARBA" id="ARBA00023136"/>
    </source>
</evidence>
<evidence type="ECO:0000313" key="7">
    <source>
        <dbReference type="Proteomes" id="UP000663854"/>
    </source>
</evidence>
<evidence type="ECO:0000256" key="2">
    <source>
        <dbReference type="ARBA" id="ARBA00022989"/>
    </source>
</evidence>
<comment type="caution">
    <text evidence="5">The sequence shown here is derived from an EMBL/GenBank/DDBJ whole genome shotgun (WGS) entry which is preliminary data.</text>
</comment>
<feature type="transmembrane region" description="Helical" evidence="4">
    <location>
        <begin position="162"/>
        <end position="183"/>
    </location>
</feature>
<dbReference type="AlphaFoldDB" id="A0A814JSI2"/>
<evidence type="ECO:0000256" key="1">
    <source>
        <dbReference type="ARBA" id="ARBA00022692"/>
    </source>
</evidence>
<dbReference type="PANTHER" id="PTHR23121:SF9">
    <property type="entry name" value="SODIUM-DEPENDENT GLUCOSE TRANSPORTER 1"/>
    <property type="match status" value="1"/>
</dbReference>
<dbReference type="Gene3D" id="1.20.1250.20">
    <property type="entry name" value="MFS general substrate transporter like domains"/>
    <property type="match status" value="1"/>
</dbReference>
<evidence type="ECO:0000313" key="8">
    <source>
        <dbReference type="Proteomes" id="UP000663870"/>
    </source>
</evidence>
<proteinExistence type="predicted"/>
<feature type="transmembrane region" description="Helical" evidence="4">
    <location>
        <begin position="28"/>
        <end position="45"/>
    </location>
</feature>
<dbReference type="EMBL" id="CAJNOH010000436">
    <property type="protein sequence ID" value="CAF1039744.1"/>
    <property type="molecule type" value="Genomic_DNA"/>
</dbReference>
<dbReference type="PANTHER" id="PTHR23121">
    <property type="entry name" value="SODIUM-DEPENDENT GLUCOSE TRANSPORTER 1"/>
    <property type="match status" value="1"/>
</dbReference>
<name>A0A814JSI2_9BILA</name>
<feature type="transmembrane region" description="Helical" evidence="4">
    <location>
        <begin position="314"/>
        <end position="337"/>
    </location>
</feature>